<feature type="compositionally biased region" description="Basic and acidic residues" evidence="1">
    <location>
        <begin position="23"/>
        <end position="40"/>
    </location>
</feature>
<evidence type="ECO:0000313" key="2">
    <source>
        <dbReference type="EMBL" id="CAA9213393.1"/>
    </source>
</evidence>
<evidence type="ECO:0000256" key="1">
    <source>
        <dbReference type="SAM" id="MobiDB-lite"/>
    </source>
</evidence>
<protein>
    <submittedName>
        <fullName evidence="2">Uncharacterized protein</fullName>
    </submittedName>
</protein>
<gene>
    <name evidence="2" type="ORF">AVDCRST_MAG42-225</name>
</gene>
<proteinExistence type="predicted"/>
<dbReference type="EMBL" id="CADCTA010000009">
    <property type="protein sequence ID" value="CAA9213393.1"/>
    <property type="molecule type" value="Genomic_DNA"/>
</dbReference>
<dbReference type="AlphaFoldDB" id="A0A6J4H3Z8"/>
<reference evidence="2" key="1">
    <citation type="submission" date="2020-02" db="EMBL/GenBank/DDBJ databases">
        <authorList>
            <person name="Meier V. D."/>
        </authorList>
    </citation>
    <scope>NUCLEOTIDE SEQUENCE</scope>
    <source>
        <strain evidence="2">AVDCRST_MAG42</strain>
    </source>
</reference>
<sequence length="40" mass="4788">MREPPPDGRSASRGSRARRRHQEHYARRPRSVRDSMESLR</sequence>
<name>A0A6J4H3Z8_9BACT</name>
<accession>A0A6J4H3Z8</accession>
<feature type="region of interest" description="Disordered" evidence="1">
    <location>
        <begin position="1"/>
        <end position="40"/>
    </location>
</feature>
<organism evidence="2">
    <name type="scientific">uncultured Chthoniobacterales bacterium</name>
    <dbReference type="NCBI Taxonomy" id="1836801"/>
    <lineage>
        <taxon>Bacteria</taxon>
        <taxon>Pseudomonadati</taxon>
        <taxon>Verrucomicrobiota</taxon>
        <taxon>Spartobacteria</taxon>
        <taxon>Chthoniobacterales</taxon>
        <taxon>environmental samples</taxon>
    </lineage>
</organism>